<dbReference type="SUPFAM" id="SSF57850">
    <property type="entry name" value="RING/U-box"/>
    <property type="match status" value="1"/>
</dbReference>
<dbReference type="InterPro" id="IPR052085">
    <property type="entry name" value="WD-SAM-U-box"/>
</dbReference>
<dbReference type="EMBL" id="RZGX01000007">
    <property type="protein sequence ID" value="RUR23640.1"/>
    <property type="molecule type" value="Genomic_DNA"/>
</dbReference>
<dbReference type="AlphaFoldDB" id="A0A317U8D5"/>
<dbReference type="InterPro" id="IPR003613">
    <property type="entry name" value="Ubox_domain"/>
</dbReference>
<accession>A0A317U8D5</accession>
<dbReference type="SMART" id="SM00504">
    <property type="entry name" value="Ubox"/>
    <property type="match status" value="1"/>
</dbReference>
<evidence type="ECO:0000313" key="2">
    <source>
        <dbReference type="EMBL" id="PWY56802.1"/>
    </source>
</evidence>
<sequence length="369" mass="42125">MELKIEQSNDADIFIYAKMEPGETNKMLFSKVEWLNIQSDFSKITELQQNGDKLWLIRDSRVDGLLTVQSLSWDKELSLWGINEPQRYMLSNYQGWVVNNFPSESDMFLAVVDSVGGFIDMTDEKAKPHLPGLLKILSENGYHVENRINPKVGQQTKLKGYTSYHIDVSKPKQEVVGSKLEATVVTLPEGIIIALTCPITILKTGQMNVMKDPVTQVSDGISYERDYLLEKYPDLKEGTDFYPNIKLKTIINYISATSLKPEEYWAKLQKVDEDIKDPILSETMNDPVLSPSGHSYEKKSIETWMKKKQLDLPTVSNIIPIPDPMTQQNIRGKHLVPNKNLMLFIKAWPAFYEDQEFKLAITLSTNLLS</sequence>
<protein>
    <submittedName>
        <fullName evidence="2">Ubiquitin</fullName>
    </submittedName>
</protein>
<evidence type="ECO:0000313" key="3">
    <source>
        <dbReference type="EMBL" id="RUR23640.1"/>
    </source>
</evidence>
<name>A0A317U8D5_9GAMM</name>
<feature type="domain" description="U-box" evidence="1">
    <location>
        <begin position="274"/>
        <end position="348"/>
    </location>
</feature>
<dbReference type="Proteomes" id="UP000287374">
    <property type="component" value="Unassembled WGS sequence"/>
</dbReference>
<dbReference type="InterPro" id="IPR013083">
    <property type="entry name" value="Znf_RING/FYVE/PHD"/>
</dbReference>
<dbReference type="EMBL" id="QHJG01000006">
    <property type="protein sequence ID" value="PWY56802.1"/>
    <property type="molecule type" value="Genomic_DNA"/>
</dbReference>
<keyword evidence="5" id="KW-1185">Reference proteome</keyword>
<dbReference type="PANTHER" id="PTHR46573">
    <property type="entry name" value="WD REPEAT, SAM AND U-BOX DOMAIN-CONTAINING PROTEIN 1"/>
    <property type="match status" value="1"/>
</dbReference>
<dbReference type="Pfam" id="PF04564">
    <property type="entry name" value="U-box"/>
    <property type="match status" value="1"/>
</dbReference>
<evidence type="ECO:0000259" key="1">
    <source>
        <dbReference type="SMART" id="SM00504"/>
    </source>
</evidence>
<reference evidence="2 4" key="1">
    <citation type="submission" date="2018-05" db="EMBL/GenBank/DDBJ databases">
        <title>Legionella qingyii sp.nov., whole genome shotgun sequence.</title>
        <authorList>
            <person name="Wu H."/>
            <person name="Zhu Q."/>
            <person name="Hu C."/>
        </authorList>
    </citation>
    <scope>NUCLEOTIDE SEQUENCE [LARGE SCALE GENOMIC DNA]</scope>
    <source>
        <strain evidence="2 4">HEB18</strain>
    </source>
</reference>
<evidence type="ECO:0000313" key="4">
    <source>
        <dbReference type="Proteomes" id="UP000247152"/>
    </source>
</evidence>
<gene>
    <name evidence="2" type="ORF">DGG96_05190</name>
    <name evidence="3" type="ORF">ELY20_06425</name>
</gene>
<dbReference type="Proteomes" id="UP000247152">
    <property type="component" value="Unassembled WGS sequence"/>
</dbReference>
<dbReference type="GO" id="GO:0004842">
    <property type="term" value="F:ubiquitin-protein transferase activity"/>
    <property type="evidence" value="ECO:0007669"/>
    <property type="project" value="InterPro"/>
</dbReference>
<reference evidence="3 5" key="2">
    <citation type="submission" date="2018-12" db="EMBL/GenBank/DDBJ databases">
        <title>Legionella sp,whole genome shotgun sequence.</title>
        <authorList>
            <person name="Wu H."/>
        </authorList>
    </citation>
    <scope>NUCLEOTIDE SEQUENCE [LARGE SCALE GENOMIC DNA]</scope>
    <source>
        <strain evidence="3">Km489</strain>
        <strain evidence="5">km489</strain>
    </source>
</reference>
<dbReference type="Gene3D" id="3.30.40.10">
    <property type="entry name" value="Zinc/RING finger domain, C3HC4 (zinc finger)"/>
    <property type="match status" value="1"/>
</dbReference>
<dbReference type="GO" id="GO:0016567">
    <property type="term" value="P:protein ubiquitination"/>
    <property type="evidence" value="ECO:0007669"/>
    <property type="project" value="InterPro"/>
</dbReference>
<dbReference type="OrthoDB" id="5649725at2"/>
<comment type="caution">
    <text evidence="2">The sequence shown here is derived from an EMBL/GenBank/DDBJ whole genome shotgun (WGS) entry which is preliminary data.</text>
</comment>
<proteinExistence type="predicted"/>
<organism evidence="2 4">
    <name type="scientific">Legionella qingyii</name>
    <dbReference type="NCBI Taxonomy" id="2184757"/>
    <lineage>
        <taxon>Bacteria</taxon>
        <taxon>Pseudomonadati</taxon>
        <taxon>Pseudomonadota</taxon>
        <taxon>Gammaproteobacteria</taxon>
        <taxon>Legionellales</taxon>
        <taxon>Legionellaceae</taxon>
        <taxon>Legionella</taxon>
    </lineage>
</organism>
<evidence type="ECO:0000313" key="5">
    <source>
        <dbReference type="Proteomes" id="UP000287374"/>
    </source>
</evidence>
<dbReference type="RefSeq" id="WP_110141894.1">
    <property type="nucleotide sequence ID" value="NZ_QHJG01000006.1"/>
</dbReference>
<dbReference type="PANTHER" id="PTHR46573:SF1">
    <property type="entry name" value="WD REPEAT, SAM AND U-BOX DOMAIN-CONTAINING PROTEIN 1"/>
    <property type="match status" value="1"/>
</dbReference>